<proteinExistence type="predicted"/>
<dbReference type="SUPFAM" id="SSF103256">
    <property type="entry name" value="Hypothetical protein TM0160"/>
    <property type="match status" value="1"/>
</dbReference>
<gene>
    <name evidence="2" type="ORF">D1639_01645</name>
</gene>
<evidence type="ECO:0000259" key="1">
    <source>
        <dbReference type="PROSITE" id="PS51658"/>
    </source>
</evidence>
<dbReference type="PANTHER" id="PTHR15160">
    <property type="entry name" value="VON HIPPEL-LINDAU PROTEIN"/>
    <property type="match status" value="1"/>
</dbReference>
<dbReference type="Pfam" id="PF02577">
    <property type="entry name" value="BFN_dom"/>
    <property type="match status" value="1"/>
</dbReference>
<comment type="caution">
    <text evidence="2">The sequence shown here is derived from an EMBL/GenBank/DDBJ whole genome shotgun (WGS) entry which is preliminary data.</text>
</comment>
<protein>
    <submittedName>
        <fullName evidence="2">Bifunctional nuclease family protein</fullName>
    </submittedName>
</protein>
<dbReference type="PANTHER" id="PTHR15160:SF1">
    <property type="entry name" value="VON HIPPEL-LINDAU DISEASE TUMOR SUPPRESSOR"/>
    <property type="match status" value="1"/>
</dbReference>
<dbReference type="EMBL" id="QWKH01000006">
    <property type="protein sequence ID" value="NBI33760.1"/>
    <property type="molecule type" value="Genomic_DNA"/>
</dbReference>
<dbReference type="AlphaFoldDB" id="A0A7C9JCM5"/>
<dbReference type="InterPro" id="IPR003729">
    <property type="entry name" value="Bi_nuclease_dom"/>
</dbReference>
<evidence type="ECO:0000313" key="2">
    <source>
        <dbReference type="EMBL" id="NBI33760.1"/>
    </source>
</evidence>
<dbReference type="Gene3D" id="3.10.690.10">
    <property type="entry name" value="Bifunctional nuclease domain"/>
    <property type="match status" value="1"/>
</dbReference>
<feature type="domain" description="BFN" evidence="1">
    <location>
        <begin position="1"/>
        <end position="138"/>
    </location>
</feature>
<dbReference type="PROSITE" id="PS51658">
    <property type="entry name" value="BFN"/>
    <property type="match status" value="1"/>
</dbReference>
<organism evidence="2">
    <name type="scientific">Muribaculaceae bacterium Z82</name>
    <dbReference type="NCBI Taxonomy" id="2304548"/>
    <lineage>
        <taxon>Bacteria</taxon>
        <taxon>Pseudomonadati</taxon>
        <taxon>Bacteroidota</taxon>
        <taxon>Bacteroidia</taxon>
        <taxon>Bacteroidales</taxon>
        <taxon>Muribaculaceae</taxon>
    </lineage>
</organism>
<name>A0A7C9JCM5_9BACT</name>
<dbReference type="InterPro" id="IPR036104">
    <property type="entry name" value="BFN_sf"/>
</dbReference>
<dbReference type="GO" id="GO:0004518">
    <property type="term" value="F:nuclease activity"/>
    <property type="evidence" value="ECO:0007669"/>
    <property type="project" value="InterPro"/>
</dbReference>
<accession>A0A7C9JCM5</accession>
<sequence>MVPISILSLIIGEAPSPSVVVLKPQEEARDESITRIVPIWIGPTEATQLGASMEHLRYPRPMTHDLFLDALTNLDAHIEQVIIDDAKGTTFKAKLLLRQHGRLIRLDSRPSDALSLAVRQSAPMFIEDRVLDRVSFPYIHKAALSENPEAVLADFHSFLSTLSPDDFVS</sequence>
<reference evidence="2" key="1">
    <citation type="submission" date="2018-08" db="EMBL/GenBank/DDBJ databases">
        <title>Murine metabolic-syndrome-specific gut microbial biobank.</title>
        <authorList>
            <person name="Liu C."/>
        </authorList>
    </citation>
    <scope>NUCLEOTIDE SEQUENCE [LARGE SCALE GENOMIC DNA]</scope>
    <source>
        <strain evidence="2">Z82</strain>
    </source>
</reference>